<name>A0ABZ2J4S1_9CHLR</name>
<reference evidence="2 3" key="1">
    <citation type="submission" date="2024-03" db="EMBL/GenBank/DDBJ databases">
        <title>A Dehalogenimonas Isolated from Estuarine Sediments Dihaloeliminates Chlorinated Alkanes.</title>
        <authorList>
            <person name="Yang Y."/>
            <person name="Wang H."/>
        </authorList>
    </citation>
    <scope>NUCLEOTIDE SEQUENCE [LARGE SCALE GENOMIC DNA]</scope>
    <source>
        <strain evidence="2 3">W</strain>
    </source>
</reference>
<proteinExistence type="predicted"/>
<organism evidence="2 3">
    <name type="scientific">Candidatus Dehalogenimonas loeffleri</name>
    <dbReference type="NCBI Taxonomy" id="3127115"/>
    <lineage>
        <taxon>Bacteria</taxon>
        <taxon>Bacillati</taxon>
        <taxon>Chloroflexota</taxon>
        <taxon>Dehalococcoidia</taxon>
        <taxon>Dehalococcoidales</taxon>
        <taxon>Dehalococcoidaceae</taxon>
        <taxon>Dehalogenimonas</taxon>
    </lineage>
</organism>
<evidence type="ECO:0008006" key="4">
    <source>
        <dbReference type="Google" id="ProtNLM"/>
    </source>
</evidence>
<keyword evidence="1" id="KW-1133">Transmembrane helix</keyword>
<dbReference type="EMBL" id="CP146612">
    <property type="protein sequence ID" value="WWX25897.1"/>
    <property type="molecule type" value="Genomic_DNA"/>
</dbReference>
<feature type="transmembrane region" description="Helical" evidence="1">
    <location>
        <begin position="12"/>
        <end position="40"/>
    </location>
</feature>
<keyword evidence="1" id="KW-0812">Transmembrane</keyword>
<sequence length="163" mass="18206">MGKPYKLVFIGIVALSILIFAWLISHIFAIGLLLWFLWIMVSIWSHQTDNKFLQVLPFLYAGTVLLGLVWVYYLYGHPEGVLGIVLLLGIPGMGLLGYAAYNLHKALLPLVFGVMWLGLMWRAIAAGWTGDILIPVLAMGLPGIVLIIYSVHLFARNKNSQRD</sequence>
<feature type="transmembrane region" description="Helical" evidence="1">
    <location>
        <begin position="132"/>
        <end position="155"/>
    </location>
</feature>
<protein>
    <recommendedName>
        <fullName evidence="4">Phosphatidate cytidylyltransferase</fullName>
    </recommendedName>
</protein>
<evidence type="ECO:0000256" key="1">
    <source>
        <dbReference type="SAM" id="Phobius"/>
    </source>
</evidence>
<gene>
    <name evidence="2" type="ORF">V8247_02700</name>
</gene>
<evidence type="ECO:0000313" key="2">
    <source>
        <dbReference type="EMBL" id="WWX25897.1"/>
    </source>
</evidence>
<feature type="transmembrane region" description="Helical" evidence="1">
    <location>
        <begin position="107"/>
        <end position="126"/>
    </location>
</feature>
<keyword evidence="1" id="KW-0472">Membrane</keyword>
<keyword evidence="3" id="KW-1185">Reference proteome</keyword>
<feature type="transmembrane region" description="Helical" evidence="1">
    <location>
        <begin position="52"/>
        <end position="75"/>
    </location>
</feature>
<dbReference type="Proteomes" id="UP001375370">
    <property type="component" value="Chromosome"/>
</dbReference>
<accession>A0ABZ2J4S1</accession>
<evidence type="ECO:0000313" key="3">
    <source>
        <dbReference type="Proteomes" id="UP001375370"/>
    </source>
</evidence>
<feature type="transmembrane region" description="Helical" evidence="1">
    <location>
        <begin position="81"/>
        <end position="100"/>
    </location>
</feature>
<dbReference type="RefSeq" id="WP_338738513.1">
    <property type="nucleotide sequence ID" value="NZ_CP146612.1"/>
</dbReference>